<evidence type="ECO:0000313" key="10">
    <source>
        <dbReference type="Proteomes" id="UP001574673"/>
    </source>
</evidence>
<keyword evidence="5 7" id="KW-1133">Transmembrane helix</keyword>
<keyword evidence="6 7" id="KW-0472">Membrane</keyword>
<proteinExistence type="inferred from homology"/>
<comment type="subunit">
    <text evidence="7">The complex comprises the extracytoplasmic solute receptor protein and the two transmembrane proteins.</text>
</comment>
<feature type="transmembrane region" description="Helical" evidence="7">
    <location>
        <begin position="91"/>
        <end position="124"/>
    </location>
</feature>
<feature type="transmembrane region" description="Helical" evidence="7">
    <location>
        <begin position="318"/>
        <end position="347"/>
    </location>
</feature>
<organism evidence="9 10">
    <name type="scientific">Dentiradicibacter hellwigii</name>
    <dbReference type="NCBI Taxonomy" id="3149053"/>
    <lineage>
        <taxon>Bacteria</taxon>
        <taxon>Pseudomonadati</taxon>
        <taxon>Pseudomonadota</taxon>
        <taxon>Betaproteobacteria</taxon>
        <taxon>Rhodocyclales</taxon>
        <taxon>Rhodocyclaceae</taxon>
        <taxon>Dentiradicibacter</taxon>
    </lineage>
</organism>
<feature type="transmembrane region" description="Helical" evidence="7">
    <location>
        <begin position="244"/>
        <end position="263"/>
    </location>
</feature>
<dbReference type="RefSeq" id="WP_418890810.1">
    <property type="nucleotide sequence ID" value="NZ_JBEUWX010000002.1"/>
</dbReference>
<feature type="transmembrane region" description="Helical" evidence="7">
    <location>
        <begin position="359"/>
        <end position="384"/>
    </location>
</feature>
<reference evidence="10" key="1">
    <citation type="submission" date="2024-06" db="EMBL/GenBank/DDBJ databases">
        <title>Radixoralia hellwigii gen. nov., sp nov., isolated from a root canal in the human oral cavity.</title>
        <authorList>
            <person name="Bartsch S."/>
            <person name="Wittmer A."/>
            <person name="Schulz A.-K."/>
            <person name="Neumann-Schaal M."/>
            <person name="Wolf J."/>
            <person name="Gronow S."/>
            <person name="Tennert C."/>
            <person name="Haecker G."/>
            <person name="Cieplik F."/>
            <person name="Al-Ahmad A."/>
        </authorList>
    </citation>
    <scope>NUCLEOTIDE SEQUENCE [LARGE SCALE GENOMIC DNA]</scope>
    <source>
        <strain evidence="10">Wk13</strain>
    </source>
</reference>
<protein>
    <recommendedName>
        <fullName evidence="7">TRAP transporter large permease protein</fullName>
    </recommendedName>
</protein>
<evidence type="ECO:0000256" key="4">
    <source>
        <dbReference type="ARBA" id="ARBA00022692"/>
    </source>
</evidence>
<evidence type="ECO:0000256" key="2">
    <source>
        <dbReference type="ARBA" id="ARBA00022475"/>
    </source>
</evidence>
<evidence type="ECO:0000256" key="6">
    <source>
        <dbReference type="ARBA" id="ARBA00023136"/>
    </source>
</evidence>
<feature type="transmembrane region" description="Helical" evidence="7">
    <location>
        <begin position="275"/>
        <end position="297"/>
    </location>
</feature>
<evidence type="ECO:0000259" key="8">
    <source>
        <dbReference type="Pfam" id="PF06808"/>
    </source>
</evidence>
<dbReference type="PIRSF" id="PIRSF006066">
    <property type="entry name" value="HI0050"/>
    <property type="match status" value="1"/>
</dbReference>
<evidence type="ECO:0000313" key="9">
    <source>
        <dbReference type="EMBL" id="MFA9949700.1"/>
    </source>
</evidence>
<name>A0ABV4UEQ6_9RHOO</name>
<evidence type="ECO:0000256" key="3">
    <source>
        <dbReference type="ARBA" id="ARBA00022519"/>
    </source>
</evidence>
<dbReference type="Proteomes" id="UP001574673">
    <property type="component" value="Unassembled WGS sequence"/>
</dbReference>
<evidence type="ECO:0000256" key="5">
    <source>
        <dbReference type="ARBA" id="ARBA00022989"/>
    </source>
</evidence>
<comment type="subcellular location">
    <subcellularLocation>
        <location evidence="1 7">Cell inner membrane</location>
        <topology evidence="1 7">Multi-pass membrane protein</topology>
    </subcellularLocation>
</comment>
<feature type="transmembrane region" description="Helical" evidence="7">
    <location>
        <begin position="212"/>
        <end position="232"/>
    </location>
</feature>
<evidence type="ECO:0000256" key="7">
    <source>
        <dbReference type="RuleBase" id="RU369079"/>
    </source>
</evidence>
<evidence type="ECO:0000256" key="1">
    <source>
        <dbReference type="ARBA" id="ARBA00004429"/>
    </source>
</evidence>
<keyword evidence="3 7" id="KW-0997">Cell inner membrane</keyword>
<dbReference type="Pfam" id="PF06808">
    <property type="entry name" value="DctM"/>
    <property type="match status" value="1"/>
</dbReference>
<dbReference type="InterPro" id="IPR004681">
    <property type="entry name" value="TRAP_DctM"/>
</dbReference>
<comment type="caution">
    <text evidence="9">The sequence shown here is derived from an EMBL/GenBank/DDBJ whole genome shotgun (WGS) entry which is preliminary data.</text>
</comment>
<dbReference type="NCBIfam" id="TIGR00786">
    <property type="entry name" value="dctM"/>
    <property type="match status" value="1"/>
</dbReference>
<dbReference type="EMBL" id="JBEUWX010000002">
    <property type="protein sequence ID" value="MFA9949700.1"/>
    <property type="molecule type" value="Genomic_DNA"/>
</dbReference>
<accession>A0ABV4UEQ6</accession>
<keyword evidence="2" id="KW-1003">Cell membrane</keyword>
<feature type="domain" description="TRAP C4-dicarboxylate transport system permease DctM subunit" evidence="8">
    <location>
        <begin position="8"/>
        <end position="417"/>
    </location>
</feature>
<feature type="transmembrane region" description="Helical" evidence="7">
    <location>
        <begin position="396"/>
        <end position="416"/>
    </location>
</feature>
<gene>
    <name evidence="9" type="ORF">ABCS64_05050</name>
</gene>
<sequence length="431" mass="45466">MSILSIALIAMFVLFLLGLPIYAALTIAASIALLTSDILPLSVIHSSLFDGLNIFPLLAIPCFIVAGGLMERGNITNQIINVVRALVGRLYGGIGITTILACAVFASITGSATSTVAAVGAIMVPAMMRNNYSPRYAGAAAATGGTIGILIPPSNPMILYAIIANVSITGMFSAGFLPGAIMAAALSFTAWLLAKRNGFKADESVESFSLKAFLGICRQSFFSLATVVIVLGSIYSGLATPVEASIVAVLWALFVGFVVNRSLTLRDIYDSLMEGVMLCGAITIIVGASTLFGKILTYEEAPTRLAAFMVSITDNKHFIMLLIVALLYVLGMFMETLATVILVTPVLVPVLAQLDINPIHFGVVMVMANEVGLLTPPMGVNLFVASRLSGVSVERLSISVLPYILAMTLVILLTVFCEPISTIIPTWLGFN</sequence>
<feature type="transmembrane region" description="Helical" evidence="7">
    <location>
        <begin position="159"/>
        <end position="192"/>
    </location>
</feature>
<keyword evidence="7" id="KW-0813">Transport</keyword>
<comment type="similarity">
    <text evidence="7">Belongs to the TRAP transporter large permease family.</text>
</comment>
<keyword evidence="4 7" id="KW-0812">Transmembrane</keyword>
<feature type="transmembrane region" description="Helical" evidence="7">
    <location>
        <begin position="52"/>
        <end position="70"/>
    </location>
</feature>
<dbReference type="PANTHER" id="PTHR33362">
    <property type="entry name" value="SIALIC ACID TRAP TRANSPORTER PERMEASE PROTEIN SIAT-RELATED"/>
    <property type="match status" value="1"/>
</dbReference>
<comment type="function">
    <text evidence="7">Part of the tripartite ATP-independent periplasmic (TRAP) transport system.</text>
</comment>
<dbReference type="InterPro" id="IPR010656">
    <property type="entry name" value="DctM"/>
</dbReference>
<comment type="caution">
    <text evidence="7">Lacks conserved residue(s) required for the propagation of feature annotation.</text>
</comment>
<keyword evidence="10" id="KW-1185">Reference proteome</keyword>
<feature type="transmembrane region" description="Helical" evidence="7">
    <location>
        <begin position="136"/>
        <end position="152"/>
    </location>
</feature>